<evidence type="ECO:0000313" key="1">
    <source>
        <dbReference type="EMBL" id="UUT36404.1"/>
    </source>
</evidence>
<gene>
    <name evidence="1" type="ORF">L2X98_26120</name>
</gene>
<protein>
    <submittedName>
        <fullName evidence="1">Uncharacterized protein</fullName>
    </submittedName>
</protein>
<dbReference type="RefSeq" id="WP_259613062.1">
    <property type="nucleotide sequence ID" value="NZ_CP091139.2"/>
</dbReference>
<evidence type="ECO:0000313" key="2">
    <source>
        <dbReference type="Proteomes" id="UP001054811"/>
    </source>
</evidence>
<organism evidence="1 2">
    <name type="scientific">Microbacterium elymi</name>
    <dbReference type="NCBI Taxonomy" id="2909587"/>
    <lineage>
        <taxon>Bacteria</taxon>
        <taxon>Bacillati</taxon>
        <taxon>Actinomycetota</taxon>
        <taxon>Actinomycetes</taxon>
        <taxon>Micrococcales</taxon>
        <taxon>Microbacteriaceae</taxon>
        <taxon>Microbacterium</taxon>
    </lineage>
</organism>
<dbReference type="EMBL" id="CP091139">
    <property type="protein sequence ID" value="UUT36404.1"/>
    <property type="molecule type" value="Genomic_DNA"/>
</dbReference>
<accession>A0ABY5NMQ9</accession>
<sequence>MLCKLSDRAVLLGDHRRAHQPLEAYDAVALVAVQVLRKRRNDRLAVVGRGHRLQRPERNPRERDDVGHLDRLRVALLPFHALADVRRQRLLQIIEVAALVRLRLDLELDVVVASRADVEEGGLEFLRHDLILGVGRNDELHRDQEVQIGAVTLAHLRAELIDRLSLLMPQSAEVVPDLDLPDRGVGHTRLGKDVEADRECVVAAVEDAFDLALLEVHADAVAVEAPVARRTQEDALGLEGEVVRGVLDRLPDRGRDLSDL</sequence>
<keyword evidence="2" id="KW-1185">Reference proteome</keyword>
<name>A0ABY5NMQ9_9MICO</name>
<reference evidence="1" key="1">
    <citation type="submission" date="2022-01" db="EMBL/GenBank/DDBJ databases">
        <title>Microbacterium eymi and Microbacterium rhizovicinus sp. nov., isolated from the rhizospheric soil of Elymus tsukushiensis, a plant native to the Dokdo Islands, Republic of Korea.</title>
        <authorList>
            <person name="Hwang Y.J."/>
        </authorList>
    </citation>
    <scope>NUCLEOTIDE SEQUENCE</scope>
    <source>
        <strain evidence="1">KUDC0405</strain>
    </source>
</reference>
<dbReference type="Proteomes" id="UP001054811">
    <property type="component" value="Chromosome"/>
</dbReference>
<proteinExistence type="predicted"/>